<dbReference type="Gene3D" id="2.10.90.10">
    <property type="entry name" value="Cystine-knot cytokines"/>
    <property type="match status" value="1"/>
</dbReference>
<keyword evidence="3" id="KW-1185">Reference proteome</keyword>
<comment type="caution">
    <text evidence="2">The sequence shown here is derived from an EMBL/GenBank/DDBJ whole genome shotgun (WGS) entry which is preliminary data.</text>
</comment>
<dbReference type="Pfam" id="PF00341">
    <property type="entry name" value="PDGF"/>
    <property type="match status" value="1"/>
</dbReference>
<dbReference type="PANTHER" id="PTHR21719">
    <property type="entry name" value="FI06402P-RELATED"/>
    <property type="match status" value="1"/>
</dbReference>
<dbReference type="PANTHER" id="PTHR21719:SF1">
    <property type="entry name" value="FI06402P-RELATED"/>
    <property type="match status" value="1"/>
</dbReference>
<evidence type="ECO:0000259" key="1">
    <source>
        <dbReference type="PROSITE" id="PS50278"/>
    </source>
</evidence>
<sequence length="87" mass="10126">MFSQLIEEFKNILQYLNLIFRKYDPPSVILHRCGGSGCCLNKNERCIHSKHEKLYLEIAYLPDPDYMKKTYLVATNHTACECVAKNV</sequence>
<name>A0A834HRU3_RHYFE</name>
<dbReference type="Proteomes" id="UP000625711">
    <property type="component" value="Unassembled WGS sequence"/>
</dbReference>
<dbReference type="InterPro" id="IPR000072">
    <property type="entry name" value="PDGF/VEGF_dom"/>
</dbReference>
<feature type="domain" description="Platelet-derived growth factor (PDGF) family profile" evidence="1">
    <location>
        <begin position="1"/>
        <end position="87"/>
    </location>
</feature>
<protein>
    <recommendedName>
        <fullName evidence="1">Platelet-derived growth factor (PDGF) family profile domain-containing protein</fullName>
    </recommendedName>
</protein>
<dbReference type="PROSITE" id="PS50278">
    <property type="entry name" value="PDGF_2"/>
    <property type="match status" value="1"/>
</dbReference>
<dbReference type="GO" id="GO:0016020">
    <property type="term" value="C:membrane"/>
    <property type="evidence" value="ECO:0007669"/>
    <property type="project" value="InterPro"/>
</dbReference>
<evidence type="ECO:0000313" key="2">
    <source>
        <dbReference type="EMBL" id="KAF7266829.1"/>
    </source>
</evidence>
<dbReference type="OrthoDB" id="6677701at2759"/>
<dbReference type="EMBL" id="JAACXV010014493">
    <property type="protein sequence ID" value="KAF7266829.1"/>
    <property type="molecule type" value="Genomic_DNA"/>
</dbReference>
<gene>
    <name evidence="2" type="ORF">GWI33_019857</name>
</gene>
<dbReference type="GO" id="GO:0035099">
    <property type="term" value="P:hemocyte migration"/>
    <property type="evidence" value="ECO:0007669"/>
    <property type="project" value="TreeGrafter"/>
</dbReference>
<reference evidence="2" key="1">
    <citation type="submission" date="2020-08" db="EMBL/GenBank/DDBJ databases">
        <title>Genome sequencing and assembly of the red palm weevil Rhynchophorus ferrugineus.</title>
        <authorList>
            <person name="Dias G.B."/>
            <person name="Bergman C.M."/>
            <person name="Manee M."/>
        </authorList>
    </citation>
    <scope>NUCLEOTIDE SEQUENCE</scope>
    <source>
        <strain evidence="2">AA-2017</strain>
        <tissue evidence="2">Whole larva</tissue>
    </source>
</reference>
<proteinExistence type="predicted"/>
<accession>A0A834HRU3</accession>
<dbReference type="AlphaFoldDB" id="A0A834HRU3"/>
<dbReference type="SUPFAM" id="SSF57501">
    <property type="entry name" value="Cystine-knot cytokines"/>
    <property type="match status" value="1"/>
</dbReference>
<dbReference type="GO" id="GO:0008083">
    <property type="term" value="F:growth factor activity"/>
    <property type="evidence" value="ECO:0007669"/>
    <property type="project" value="InterPro"/>
</dbReference>
<dbReference type="InterPro" id="IPR029034">
    <property type="entry name" value="Cystine-knot_cytokine"/>
</dbReference>
<evidence type="ECO:0000313" key="3">
    <source>
        <dbReference type="Proteomes" id="UP000625711"/>
    </source>
</evidence>
<organism evidence="2 3">
    <name type="scientific">Rhynchophorus ferrugineus</name>
    <name type="common">Red palm weevil</name>
    <name type="synonym">Curculio ferrugineus</name>
    <dbReference type="NCBI Taxonomy" id="354439"/>
    <lineage>
        <taxon>Eukaryota</taxon>
        <taxon>Metazoa</taxon>
        <taxon>Ecdysozoa</taxon>
        <taxon>Arthropoda</taxon>
        <taxon>Hexapoda</taxon>
        <taxon>Insecta</taxon>
        <taxon>Pterygota</taxon>
        <taxon>Neoptera</taxon>
        <taxon>Endopterygota</taxon>
        <taxon>Coleoptera</taxon>
        <taxon>Polyphaga</taxon>
        <taxon>Cucujiformia</taxon>
        <taxon>Curculionidae</taxon>
        <taxon>Dryophthorinae</taxon>
        <taxon>Rhynchophorus</taxon>
    </lineage>
</organism>